<dbReference type="PANTHER" id="PTHR44591:SF25">
    <property type="entry name" value="CHEMOTAXIS TWO-COMPONENT RESPONSE REGULATOR"/>
    <property type="match status" value="1"/>
</dbReference>
<organism evidence="4 5">
    <name type="scientific">Chitinimonas lacunae</name>
    <dbReference type="NCBI Taxonomy" id="1963018"/>
    <lineage>
        <taxon>Bacteria</taxon>
        <taxon>Pseudomonadati</taxon>
        <taxon>Pseudomonadota</taxon>
        <taxon>Betaproteobacteria</taxon>
        <taxon>Neisseriales</taxon>
        <taxon>Chitinibacteraceae</taxon>
        <taxon>Chitinimonas</taxon>
    </lineage>
</organism>
<dbReference type="PANTHER" id="PTHR44591">
    <property type="entry name" value="STRESS RESPONSE REGULATOR PROTEIN 1"/>
    <property type="match status" value="1"/>
</dbReference>
<reference evidence="5" key="1">
    <citation type="journal article" date="2019" name="Int. J. Syst. Evol. Microbiol.">
        <title>The Global Catalogue of Microorganisms (GCM) 10K type strain sequencing project: providing services to taxonomists for standard genome sequencing and annotation.</title>
        <authorList>
            <consortium name="The Broad Institute Genomics Platform"/>
            <consortium name="The Broad Institute Genome Sequencing Center for Infectious Disease"/>
            <person name="Wu L."/>
            <person name="Ma J."/>
        </authorList>
    </citation>
    <scope>NUCLEOTIDE SEQUENCE [LARGE SCALE GENOMIC DNA]</scope>
    <source>
        <strain evidence="5">LMG 29894</strain>
    </source>
</reference>
<dbReference type="EMBL" id="JBHSBU010000001">
    <property type="protein sequence ID" value="MFC4157885.1"/>
    <property type="molecule type" value="Genomic_DNA"/>
</dbReference>
<proteinExistence type="predicted"/>
<evidence type="ECO:0000313" key="4">
    <source>
        <dbReference type="EMBL" id="MFC4157885.1"/>
    </source>
</evidence>
<dbReference type="RefSeq" id="WP_378159999.1">
    <property type="nucleotide sequence ID" value="NZ_JBHSBU010000001.1"/>
</dbReference>
<dbReference type="SMART" id="SM00448">
    <property type="entry name" value="REC"/>
    <property type="match status" value="1"/>
</dbReference>
<sequence length="123" mass="13748">MHRVLIVDDASTVRLYYREVLTSPDLLLDEAVNGLEALEKALSMPYDLYLVDVNMPTMDGYRFLAELRGHTEMKQAPAIMISTESATHDAQAAYRAGANLYLVKPVRPEELTLNTRLLLGAPL</sequence>
<dbReference type="InterPro" id="IPR050595">
    <property type="entry name" value="Bact_response_regulator"/>
</dbReference>
<protein>
    <submittedName>
        <fullName evidence="4">PleD family two-component system response regulator</fullName>
    </submittedName>
</protein>
<dbReference type="PROSITE" id="PS50110">
    <property type="entry name" value="RESPONSE_REGULATORY"/>
    <property type="match status" value="1"/>
</dbReference>
<dbReference type="InterPro" id="IPR001789">
    <property type="entry name" value="Sig_transdc_resp-reg_receiver"/>
</dbReference>
<evidence type="ECO:0000256" key="2">
    <source>
        <dbReference type="PROSITE-ProRule" id="PRU00169"/>
    </source>
</evidence>
<keyword evidence="5" id="KW-1185">Reference proteome</keyword>
<dbReference type="Gene3D" id="3.40.50.2300">
    <property type="match status" value="1"/>
</dbReference>
<dbReference type="Proteomes" id="UP001595791">
    <property type="component" value="Unassembled WGS sequence"/>
</dbReference>
<keyword evidence="1 2" id="KW-0597">Phosphoprotein</keyword>
<evidence type="ECO:0000259" key="3">
    <source>
        <dbReference type="PROSITE" id="PS50110"/>
    </source>
</evidence>
<feature type="modified residue" description="4-aspartylphosphate" evidence="2">
    <location>
        <position position="52"/>
    </location>
</feature>
<comment type="caution">
    <text evidence="4">The sequence shown here is derived from an EMBL/GenBank/DDBJ whole genome shotgun (WGS) entry which is preliminary data.</text>
</comment>
<name>A0ABV8MM16_9NEIS</name>
<dbReference type="SUPFAM" id="SSF52172">
    <property type="entry name" value="CheY-like"/>
    <property type="match status" value="1"/>
</dbReference>
<gene>
    <name evidence="4" type="ORF">ACFOW7_00810</name>
</gene>
<evidence type="ECO:0000313" key="5">
    <source>
        <dbReference type="Proteomes" id="UP001595791"/>
    </source>
</evidence>
<feature type="domain" description="Response regulatory" evidence="3">
    <location>
        <begin position="3"/>
        <end position="119"/>
    </location>
</feature>
<evidence type="ECO:0000256" key="1">
    <source>
        <dbReference type="ARBA" id="ARBA00022553"/>
    </source>
</evidence>
<dbReference type="InterPro" id="IPR011006">
    <property type="entry name" value="CheY-like_superfamily"/>
</dbReference>
<dbReference type="Pfam" id="PF00072">
    <property type="entry name" value="Response_reg"/>
    <property type="match status" value="1"/>
</dbReference>
<accession>A0ABV8MM16</accession>